<evidence type="ECO:0000256" key="1">
    <source>
        <dbReference type="PROSITE-ProRule" id="PRU00047"/>
    </source>
</evidence>
<dbReference type="PROSITE" id="PS50158">
    <property type="entry name" value="ZF_CCHC"/>
    <property type="match status" value="1"/>
</dbReference>
<keyword evidence="1" id="KW-0479">Metal-binding</keyword>
<dbReference type="GO" id="GO:0003676">
    <property type="term" value="F:nucleic acid binding"/>
    <property type="evidence" value="ECO:0007669"/>
    <property type="project" value="InterPro"/>
</dbReference>
<feature type="region of interest" description="Disordered" evidence="2">
    <location>
        <begin position="47"/>
        <end position="103"/>
    </location>
</feature>
<evidence type="ECO:0000313" key="4">
    <source>
        <dbReference type="EMBL" id="TMX03449.1"/>
    </source>
</evidence>
<dbReference type="AlphaFoldDB" id="A0A6N2C9N0"/>
<accession>A0A6N2C9N0</accession>
<feature type="compositionally biased region" description="Polar residues" evidence="2">
    <location>
        <begin position="80"/>
        <end position="103"/>
    </location>
</feature>
<evidence type="ECO:0000259" key="3">
    <source>
        <dbReference type="PROSITE" id="PS50158"/>
    </source>
</evidence>
<dbReference type="GO" id="GO:0008270">
    <property type="term" value="F:zinc ion binding"/>
    <property type="evidence" value="ECO:0007669"/>
    <property type="project" value="UniProtKB-KW"/>
</dbReference>
<reference evidence="4" key="1">
    <citation type="submission" date="2019-05" db="EMBL/GenBank/DDBJ databases">
        <title>The de novo reference genome and transcriptome assemblies of the wild tomato species Solanum chilense.</title>
        <authorList>
            <person name="Stam R."/>
            <person name="Nosenko T."/>
            <person name="Hoerger A.C."/>
            <person name="Stephan W."/>
            <person name="Seidel M.A."/>
            <person name="Kuhn J.M.M."/>
            <person name="Haberer G."/>
            <person name="Tellier A."/>
        </authorList>
    </citation>
    <scope>NUCLEOTIDE SEQUENCE</scope>
    <source>
        <tissue evidence="4">Mature leaves</tissue>
    </source>
</reference>
<feature type="compositionally biased region" description="Basic and acidic residues" evidence="2">
    <location>
        <begin position="47"/>
        <end position="61"/>
    </location>
</feature>
<organism evidence="4">
    <name type="scientific">Solanum chilense</name>
    <name type="common">Tomato</name>
    <name type="synonym">Lycopersicon chilense</name>
    <dbReference type="NCBI Taxonomy" id="4083"/>
    <lineage>
        <taxon>Eukaryota</taxon>
        <taxon>Viridiplantae</taxon>
        <taxon>Streptophyta</taxon>
        <taxon>Embryophyta</taxon>
        <taxon>Tracheophyta</taxon>
        <taxon>Spermatophyta</taxon>
        <taxon>Magnoliopsida</taxon>
        <taxon>eudicotyledons</taxon>
        <taxon>Gunneridae</taxon>
        <taxon>Pentapetalae</taxon>
        <taxon>asterids</taxon>
        <taxon>lamiids</taxon>
        <taxon>Solanales</taxon>
        <taxon>Solanaceae</taxon>
        <taxon>Solanoideae</taxon>
        <taxon>Solaneae</taxon>
        <taxon>Solanum</taxon>
        <taxon>Solanum subgen. Lycopersicon</taxon>
    </lineage>
</organism>
<protein>
    <recommendedName>
        <fullName evidence="3">CCHC-type domain-containing protein</fullName>
    </recommendedName>
</protein>
<keyword evidence="1" id="KW-0863">Zinc-finger</keyword>
<gene>
    <name evidence="4" type="ORF">EJD97_016258</name>
</gene>
<comment type="caution">
    <text evidence="4">The sequence shown here is derived from an EMBL/GenBank/DDBJ whole genome shotgun (WGS) entry which is preliminary data.</text>
</comment>
<dbReference type="InterPro" id="IPR001878">
    <property type="entry name" value="Znf_CCHC"/>
</dbReference>
<sequence length="149" mass="16866">MVANPRSRMNKFLMGVSRLVEKECRTTMPLNDMDISRLMVYAQQIKESKTSEIRKEGKSPRSNDSSYRSRKKSFYPHDSSVGNNDRSLNQHSQGSGHSYERSTSFSCGKQHGGKCLAEMDGCFACVHKGHKMRDCPILKSRGNMSIKLL</sequence>
<keyword evidence="1" id="KW-0862">Zinc</keyword>
<proteinExistence type="predicted"/>
<feature type="domain" description="CCHC-type" evidence="3">
    <location>
        <begin position="122"/>
        <end position="136"/>
    </location>
</feature>
<dbReference type="EMBL" id="RXGB01000428">
    <property type="protein sequence ID" value="TMX03449.1"/>
    <property type="molecule type" value="Genomic_DNA"/>
</dbReference>
<name>A0A6N2C9N0_SOLCI</name>
<evidence type="ECO:0000256" key="2">
    <source>
        <dbReference type="SAM" id="MobiDB-lite"/>
    </source>
</evidence>